<keyword evidence="2" id="KW-1133">Transmembrane helix</keyword>
<dbReference type="CDD" id="cd12797">
    <property type="entry name" value="M23_peptidase"/>
    <property type="match status" value="1"/>
</dbReference>
<protein>
    <submittedName>
        <fullName evidence="4">Stage IV sporulation protein FA</fullName>
    </submittedName>
</protein>
<dbReference type="RefSeq" id="WP_090396800.1">
    <property type="nucleotide sequence ID" value="NZ_FNEN01000003.1"/>
</dbReference>
<evidence type="ECO:0000313" key="5">
    <source>
        <dbReference type="Proteomes" id="UP000198853"/>
    </source>
</evidence>
<dbReference type="PANTHER" id="PTHR21666">
    <property type="entry name" value="PEPTIDASE-RELATED"/>
    <property type="match status" value="1"/>
</dbReference>
<name>A0A1G8LR21_9BACI</name>
<gene>
    <name evidence="4" type="ORF">SAMN04488123_103229</name>
</gene>
<dbReference type="Pfam" id="PF01551">
    <property type="entry name" value="Peptidase_M23"/>
    <property type="match status" value="1"/>
</dbReference>
<sequence length="266" mass="30044">MGRDIDRVRKELSKKRRQELPGKKESIPKEQKPYVGYYQSREEMNEHEPEFYLWRDRDIKPAISTRKEKVKQRFFIQWLGALALFLLTAMVVQTDMLFDDARQTAVNMYENEFQFAAVSNWYESQFGRPLALFPEDQSEEVETVDSEGYALPAAGAGIAESFSENGRAVVLETMEDEQVTATRGGVVIQAGSDEDWGQVVVVQHDDGTEAWYGSLDAIDVGLYDHVGAGDLLGNVTIAADEEGGRFTFAIRANDEYIDPGEVMTFD</sequence>
<dbReference type="AlphaFoldDB" id="A0A1G8LR21"/>
<dbReference type="EMBL" id="FNEN01000003">
    <property type="protein sequence ID" value="SDI58134.1"/>
    <property type="molecule type" value="Genomic_DNA"/>
</dbReference>
<feature type="domain" description="M23ase beta-sheet core" evidence="3">
    <location>
        <begin position="168"/>
        <end position="259"/>
    </location>
</feature>
<evidence type="ECO:0000313" key="4">
    <source>
        <dbReference type="EMBL" id="SDI58134.1"/>
    </source>
</evidence>
<dbReference type="GO" id="GO:0004222">
    <property type="term" value="F:metalloendopeptidase activity"/>
    <property type="evidence" value="ECO:0007669"/>
    <property type="project" value="TreeGrafter"/>
</dbReference>
<evidence type="ECO:0000256" key="1">
    <source>
        <dbReference type="SAM" id="MobiDB-lite"/>
    </source>
</evidence>
<feature type="compositionally biased region" description="Basic and acidic residues" evidence="1">
    <location>
        <begin position="1"/>
        <end position="11"/>
    </location>
</feature>
<dbReference type="PANTHER" id="PTHR21666:SF274">
    <property type="entry name" value="STAGE IV SPORULATION PROTEIN FA"/>
    <property type="match status" value="1"/>
</dbReference>
<organism evidence="4 5">
    <name type="scientific">Natribacillus halophilus</name>
    <dbReference type="NCBI Taxonomy" id="549003"/>
    <lineage>
        <taxon>Bacteria</taxon>
        <taxon>Bacillati</taxon>
        <taxon>Bacillota</taxon>
        <taxon>Bacilli</taxon>
        <taxon>Bacillales</taxon>
        <taxon>Bacillaceae</taxon>
        <taxon>Natribacillus</taxon>
    </lineage>
</organism>
<feature type="region of interest" description="Disordered" evidence="1">
    <location>
        <begin position="1"/>
        <end position="31"/>
    </location>
</feature>
<feature type="transmembrane region" description="Helical" evidence="2">
    <location>
        <begin position="74"/>
        <end position="92"/>
    </location>
</feature>
<keyword evidence="5" id="KW-1185">Reference proteome</keyword>
<dbReference type="Proteomes" id="UP000198853">
    <property type="component" value="Unassembled WGS sequence"/>
</dbReference>
<accession>A0A1G8LR21</accession>
<reference evidence="4 5" key="1">
    <citation type="submission" date="2016-10" db="EMBL/GenBank/DDBJ databases">
        <authorList>
            <person name="de Groot N.N."/>
        </authorList>
    </citation>
    <scope>NUCLEOTIDE SEQUENCE [LARGE SCALE GENOMIC DNA]</scope>
    <source>
        <strain evidence="4 5">DSM 21771</strain>
    </source>
</reference>
<evidence type="ECO:0000256" key="2">
    <source>
        <dbReference type="SAM" id="Phobius"/>
    </source>
</evidence>
<feature type="compositionally biased region" description="Basic and acidic residues" evidence="1">
    <location>
        <begin position="18"/>
        <end position="31"/>
    </location>
</feature>
<keyword evidence="2" id="KW-0812">Transmembrane</keyword>
<proteinExistence type="predicted"/>
<dbReference type="Gene3D" id="2.70.70.10">
    <property type="entry name" value="Glucose Permease (Domain IIA)"/>
    <property type="match status" value="1"/>
</dbReference>
<evidence type="ECO:0000259" key="3">
    <source>
        <dbReference type="Pfam" id="PF01551"/>
    </source>
</evidence>
<dbReference type="OrthoDB" id="2986589at2"/>
<dbReference type="InterPro" id="IPR050570">
    <property type="entry name" value="Cell_wall_metabolism_enzyme"/>
</dbReference>
<dbReference type="InterPro" id="IPR016047">
    <property type="entry name" value="M23ase_b-sheet_dom"/>
</dbReference>
<keyword evidence="2" id="KW-0472">Membrane</keyword>
<dbReference type="InterPro" id="IPR011055">
    <property type="entry name" value="Dup_hybrid_motif"/>
</dbReference>
<dbReference type="SUPFAM" id="SSF51261">
    <property type="entry name" value="Duplicated hybrid motif"/>
    <property type="match status" value="1"/>
</dbReference>